<keyword evidence="2" id="KW-0802">TPR repeat</keyword>
<dbReference type="PANTHER" id="PTHR45586:SF1">
    <property type="entry name" value="LIPOPOLYSACCHARIDE ASSEMBLY PROTEIN B"/>
    <property type="match status" value="1"/>
</dbReference>
<dbReference type="Pfam" id="PF13428">
    <property type="entry name" value="TPR_14"/>
    <property type="match status" value="1"/>
</dbReference>
<evidence type="ECO:0000256" key="1">
    <source>
        <dbReference type="ARBA" id="ARBA00022737"/>
    </source>
</evidence>
<gene>
    <name evidence="3" type="ORF">NJ75_00513</name>
</gene>
<comment type="caution">
    <text evidence="3">The sequence shown here is derived from an EMBL/GenBank/DDBJ whole genome shotgun (WGS) entry which is preliminary data.</text>
</comment>
<dbReference type="EMBL" id="JRVC01000002">
    <property type="protein sequence ID" value="KHS49080.1"/>
    <property type="molecule type" value="Genomic_DNA"/>
</dbReference>
<sequence length="504" mass="52631">MTSRLALALLLALTGCGDDAAERVARAEREIAGMELGAAKVDLTAALADAGDDPAILRMLAAVQLRLGDGDGAAATASRLERSGGSQAELALIRAEAAVPRGNSDQALALLGQDASPAAERVRAAALSAKGDTAGAFAALQRGAASGGDPLLLRDYARFLIAAQDLDAASRQVEALSRLPAGKFDAALIAADIAVRRGQFAEAHAVLEQMAAKYPRVPDPWLARANAFDLQGKLDDALAMTSRAAAVAPDDPRVRDLQVQFASMKGEWDKVRSLLARQERDLDPLSANGLSYAEAMLRTGHPEQARAMFQRALTRSPNNPFARIMLAEAQLATGDSLAAFGTVRPLAASQLAGPRELELAVKAADAAGLPDATPLRARLRAAQAGQAQSLAAEGQAALAREDWSAAAQAYAQLAQSGDDPEVLKRLALALSHAGKGEEAIRAADKARALRPEDPDTLYMAGLVRARTGTDLPTAITLLRKASSAEPTNAVFRNTLARYQTQPGA</sequence>
<protein>
    <submittedName>
        <fullName evidence="3">TPR repeat-containing protein</fullName>
    </submittedName>
</protein>
<proteinExistence type="predicted"/>
<dbReference type="RefSeq" id="WP_039331187.1">
    <property type="nucleotide sequence ID" value="NZ_JRVC01000002.1"/>
</dbReference>
<evidence type="ECO:0000313" key="4">
    <source>
        <dbReference type="Proteomes" id="UP000031338"/>
    </source>
</evidence>
<name>A0A0B8ZRK7_9SPHN</name>
<dbReference type="Gene3D" id="1.25.40.10">
    <property type="entry name" value="Tetratricopeptide repeat domain"/>
    <property type="match status" value="2"/>
</dbReference>
<accession>A0A0B8ZRK7</accession>
<dbReference type="PANTHER" id="PTHR45586">
    <property type="entry name" value="TPR REPEAT-CONTAINING PROTEIN PA4667"/>
    <property type="match status" value="1"/>
</dbReference>
<dbReference type="InterPro" id="IPR011990">
    <property type="entry name" value="TPR-like_helical_dom_sf"/>
</dbReference>
<reference evidence="3 4" key="1">
    <citation type="submission" date="2014-10" db="EMBL/GenBank/DDBJ databases">
        <title>Draft genome sequence of Novosphingobium subterraneum DSM 12447.</title>
        <authorList>
            <person name="Gan H.M."/>
            <person name="Gan H.Y."/>
            <person name="Savka M.A."/>
        </authorList>
    </citation>
    <scope>NUCLEOTIDE SEQUENCE [LARGE SCALE GENOMIC DNA]</scope>
    <source>
        <strain evidence="3 4">DSM 12447</strain>
    </source>
</reference>
<keyword evidence="4" id="KW-1185">Reference proteome</keyword>
<keyword evidence="1" id="KW-0677">Repeat</keyword>
<dbReference type="InterPro" id="IPR051012">
    <property type="entry name" value="CellSynth/LPSAsmb/PSIAsmb"/>
</dbReference>
<dbReference type="PATRIC" id="fig|48936.3.peg.523"/>
<dbReference type="SUPFAM" id="SSF48452">
    <property type="entry name" value="TPR-like"/>
    <property type="match status" value="3"/>
</dbReference>
<dbReference type="AlphaFoldDB" id="A0A0B8ZRK7"/>
<dbReference type="InterPro" id="IPR019734">
    <property type="entry name" value="TPR_rpt"/>
</dbReference>
<evidence type="ECO:0000256" key="2">
    <source>
        <dbReference type="ARBA" id="ARBA00022803"/>
    </source>
</evidence>
<dbReference type="Pfam" id="PF13432">
    <property type="entry name" value="TPR_16"/>
    <property type="match status" value="1"/>
</dbReference>
<dbReference type="PROSITE" id="PS51257">
    <property type="entry name" value="PROKAR_LIPOPROTEIN"/>
    <property type="match status" value="1"/>
</dbReference>
<dbReference type="Pfam" id="PF14559">
    <property type="entry name" value="TPR_19"/>
    <property type="match status" value="1"/>
</dbReference>
<evidence type="ECO:0000313" key="3">
    <source>
        <dbReference type="EMBL" id="KHS49080.1"/>
    </source>
</evidence>
<dbReference type="Proteomes" id="UP000031338">
    <property type="component" value="Unassembled WGS sequence"/>
</dbReference>
<organism evidence="3 4">
    <name type="scientific">Novosphingobium subterraneum</name>
    <dbReference type="NCBI Taxonomy" id="48936"/>
    <lineage>
        <taxon>Bacteria</taxon>
        <taxon>Pseudomonadati</taxon>
        <taxon>Pseudomonadota</taxon>
        <taxon>Alphaproteobacteria</taxon>
        <taxon>Sphingomonadales</taxon>
        <taxon>Sphingomonadaceae</taxon>
        <taxon>Novosphingobium</taxon>
    </lineage>
</organism>
<dbReference type="STRING" id="48936.NJ75_00513"/>
<dbReference type="SMART" id="SM00028">
    <property type="entry name" value="TPR"/>
    <property type="match status" value="3"/>
</dbReference>